<reference evidence="3" key="1">
    <citation type="submission" date="2018-12" db="EMBL/GenBank/DDBJ databases">
        <title>Tengunoibacter tsumagoiensis gen. nov., sp. nov., Dictyobacter kobayashii sp. nov., D. alpinus sp. nov., and D. joshuensis sp. nov. and description of Dictyobacteraceae fam. nov. within the order Ktedonobacterales isolated from Tengu-no-mugimeshi.</title>
        <authorList>
            <person name="Wang C.M."/>
            <person name="Zheng Y."/>
            <person name="Sakai Y."/>
            <person name="Toyoda A."/>
            <person name="Minakuchi Y."/>
            <person name="Abe K."/>
            <person name="Yokota A."/>
            <person name="Yabe S."/>
        </authorList>
    </citation>
    <scope>NUCLEOTIDE SEQUENCE [LARGE SCALE GENOMIC DNA]</scope>
    <source>
        <strain evidence="3">Uno16</strain>
    </source>
</reference>
<dbReference type="AlphaFoldDB" id="A0A402B9Z0"/>
<comment type="caution">
    <text evidence="2">The sequence shown here is derived from an EMBL/GenBank/DDBJ whole genome shotgun (WGS) entry which is preliminary data.</text>
</comment>
<protein>
    <submittedName>
        <fullName evidence="2">Uncharacterized protein</fullName>
    </submittedName>
</protein>
<accession>A0A402B9Z0</accession>
<sequence>MHAPELKPCPECGGARVRVSYSMGVIMLAQFKRSASFLGKKSRTSSTQPVTCTSCGYTVVYATEPNNLIPDNS</sequence>
<evidence type="ECO:0000313" key="1">
    <source>
        <dbReference type="EMBL" id="GCE27543.1"/>
    </source>
</evidence>
<reference evidence="2" key="2">
    <citation type="journal article" date="2019" name="Int. J. Syst. Evol. Microbiol.">
        <title>Tengunoibacter tsumagoiensis gen. nov., sp. nov., Dictyobacter kobayashii sp. nov., Dictyobacter alpinus sp. nov., and description of Dictyobacteraceae fam. nov. within the order Ktedonobacterales isolated from Tengu-no-mugimeshi, a soil-like granular mass of micro-organisms, and emended descriptions of the genera Ktedonobacter and Dictyobacter.</title>
        <authorList>
            <person name="Wang C."/>
            <person name="Zheng Y."/>
            <person name="Sakai Y."/>
            <person name="Toyoda A."/>
            <person name="Minakuchi Y."/>
            <person name="Abe K."/>
            <person name="Yokota A."/>
            <person name="Yabe S."/>
        </authorList>
    </citation>
    <scope>NUCLEOTIDE SEQUENCE</scope>
    <source>
        <strain evidence="2">Uno16</strain>
    </source>
</reference>
<evidence type="ECO:0000313" key="3">
    <source>
        <dbReference type="Proteomes" id="UP000287171"/>
    </source>
</evidence>
<evidence type="ECO:0000313" key="2">
    <source>
        <dbReference type="EMBL" id="GCE28120.1"/>
    </source>
</evidence>
<keyword evidence="3" id="KW-1185">Reference proteome</keyword>
<gene>
    <name evidence="1" type="ORF">KDA_30270</name>
    <name evidence="2" type="ORF">KDA_36040</name>
</gene>
<name>A0A402B9Z0_9CHLR</name>
<organism evidence="2 3">
    <name type="scientific">Dictyobacter alpinus</name>
    <dbReference type="NCBI Taxonomy" id="2014873"/>
    <lineage>
        <taxon>Bacteria</taxon>
        <taxon>Bacillati</taxon>
        <taxon>Chloroflexota</taxon>
        <taxon>Ktedonobacteria</taxon>
        <taxon>Ktedonobacterales</taxon>
        <taxon>Dictyobacteraceae</taxon>
        <taxon>Dictyobacter</taxon>
    </lineage>
</organism>
<dbReference type="EMBL" id="BIFT01000001">
    <property type="protein sequence ID" value="GCE27543.1"/>
    <property type="molecule type" value="Genomic_DNA"/>
</dbReference>
<proteinExistence type="predicted"/>
<dbReference type="Proteomes" id="UP000287171">
    <property type="component" value="Unassembled WGS sequence"/>
</dbReference>
<dbReference type="EMBL" id="BIFT01000001">
    <property type="protein sequence ID" value="GCE28120.1"/>
    <property type="molecule type" value="Genomic_DNA"/>
</dbReference>